<evidence type="ECO:0000259" key="9">
    <source>
        <dbReference type="Pfam" id="PF24877"/>
    </source>
</evidence>
<evidence type="ECO:0000256" key="5">
    <source>
        <dbReference type="ARBA" id="ARBA00023014"/>
    </source>
</evidence>
<dbReference type="Proteomes" id="UP000252770">
    <property type="component" value="Unassembled WGS sequence"/>
</dbReference>
<evidence type="ECO:0000313" key="10">
    <source>
        <dbReference type="EMBL" id="RCK69633.1"/>
    </source>
</evidence>
<feature type="domain" description="Dihydroxy-acid/6-phosphogluconate dehydratase N-terminal" evidence="8">
    <location>
        <begin position="34"/>
        <end position="344"/>
    </location>
</feature>
<dbReference type="NCBIfam" id="NF004784">
    <property type="entry name" value="PRK06131.1"/>
    <property type="match status" value="1"/>
</dbReference>
<keyword evidence="6 10" id="KW-0456">Lyase</keyword>
<dbReference type="InterPro" id="IPR037237">
    <property type="entry name" value="IlvD/EDD_N"/>
</dbReference>
<dbReference type="InterPro" id="IPR056740">
    <property type="entry name" value="ILV_EDD_C"/>
</dbReference>
<dbReference type="Pfam" id="PF00920">
    <property type="entry name" value="ILVD_EDD_N"/>
    <property type="match status" value="1"/>
</dbReference>
<dbReference type="AlphaFoldDB" id="A0A367YUS9"/>
<dbReference type="EMBL" id="QOUI01000005">
    <property type="protein sequence ID" value="RCK69633.1"/>
    <property type="molecule type" value="Genomic_DNA"/>
</dbReference>
<name>A0A367YUS9_9ACTN</name>
<dbReference type="Gene3D" id="3.50.30.80">
    <property type="entry name" value="IlvD/EDD C-terminal domain-like"/>
    <property type="match status" value="1"/>
</dbReference>
<dbReference type="FunFam" id="3.50.30.80:FF:000001">
    <property type="entry name" value="Dihydroxy-acid dehydratase"/>
    <property type="match status" value="1"/>
</dbReference>
<dbReference type="PANTHER" id="PTHR43183:SF1">
    <property type="entry name" value="HYPOTHETICAL DIHYDROXY-ACID DEHYDRATASE (EUROFUNG)-RELATED"/>
    <property type="match status" value="1"/>
</dbReference>
<evidence type="ECO:0000256" key="2">
    <source>
        <dbReference type="ARBA" id="ARBA00022714"/>
    </source>
</evidence>
<keyword evidence="7" id="KW-0028">Amino-acid biosynthesis</keyword>
<gene>
    <name evidence="10" type="ORF">DT076_09230</name>
</gene>
<dbReference type="NCBIfam" id="NF009560">
    <property type="entry name" value="PRK13017.1"/>
    <property type="match status" value="1"/>
</dbReference>
<dbReference type="SUPFAM" id="SSF52016">
    <property type="entry name" value="LeuD/IlvD-like"/>
    <property type="match status" value="1"/>
</dbReference>
<evidence type="ECO:0000256" key="3">
    <source>
        <dbReference type="ARBA" id="ARBA00022723"/>
    </source>
</evidence>
<protein>
    <submittedName>
        <fullName evidence="10">Dihydroxy-acid dehydratase</fullName>
        <ecNumber evidence="10">4.2.1.9</ecNumber>
    </submittedName>
</protein>
<keyword evidence="11" id="KW-1185">Reference proteome</keyword>
<sequence>MTLRSAQWYQGSGRDAYIHRAWMRRGVPEDAFDRPQIAIANTASDLTPCNKHLTEVAATVRNGVYEAGGIPLELPVVSLGETLVRPTAMLWRNMAAMATEEMLRANPVDGVVLLGGCDKTIPSLLMAAASVDLPAVVVPGGPMVTGTFRGVPLGCGTDVWRLSEEVRAGTLSADDFTRSESAMIRSKGHCNTMGTASTMALVTEALGMVVPGVAGTPAPDARLLTAAHASGRLAVELVAADRRPSTFLTRASFLNAIVALAAIGGSTNAVVHLLAVAGRLGVQLGLDDFDRVGADVPVLADLQPSGRFLMDDLHRAGGLLALLAELRDLLDPTALTVTGRPLVEHLDGATVWDREVIRPRSEPLLAAGGIAVLRGTLAPDGAVVKPAAASPHLLRHRGRAVVFDSIEDFHARIDDPDLDVDADSVLVLRGCGPMGYPGMPEVSNMPLPKKLLEQGVRDMVRVCDGRMSGTAYGTVVLHVAPEAAAGGPLALVRTGDVIDLDIAERRIDVDVPADEWAARTPDEASVAAYAAPRRGWERLYVDHVLQADTGADLDFLLGSSGSQVSRESH</sequence>
<dbReference type="InterPro" id="IPR042096">
    <property type="entry name" value="Dihydro-acid_dehy_C"/>
</dbReference>
<evidence type="ECO:0000313" key="11">
    <source>
        <dbReference type="Proteomes" id="UP000252770"/>
    </source>
</evidence>
<dbReference type="GO" id="GO:0009082">
    <property type="term" value="P:branched-chain amino acid biosynthetic process"/>
    <property type="evidence" value="ECO:0007669"/>
    <property type="project" value="UniProtKB-KW"/>
</dbReference>
<organism evidence="10 11">
    <name type="scientific">Desertihabitans brevis</name>
    <dbReference type="NCBI Taxonomy" id="2268447"/>
    <lineage>
        <taxon>Bacteria</taxon>
        <taxon>Bacillati</taxon>
        <taxon>Actinomycetota</taxon>
        <taxon>Actinomycetes</taxon>
        <taxon>Propionibacteriales</taxon>
        <taxon>Propionibacteriaceae</taxon>
        <taxon>Desertihabitans</taxon>
    </lineage>
</organism>
<dbReference type="EC" id="4.2.1.9" evidence="10"/>
<keyword evidence="7" id="KW-0100">Branched-chain amino acid biosynthesis</keyword>
<evidence type="ECO:0000259" key="8">
    <source>
        <dbReference type="Pfam" id="PF00920"/>
    </source>
</evidence>
<accession>A0A367YUS9</accession>
<dbReference type="InterPro" id="IPR000581">
    <property type="entry name" value="ILV_EDD_N"/>
</dbReference>
<keyword evidence="5" id="KW-0411">Iron-sulfur</keyword>
<evidence type="ECO:0000256" key="1">
    <source>
        <dbReference type="ARBA" id="ARBA00006486"/>
    </source>
</evidence>
<reference evidence="10 11" key="1">
    <citation type="submission" date="2018-07" db="EMBL/GenBank/DDBJ databases">
        <title>Desertimonas flava gen. nov. sp. nov.</title>
        <authorList>
            <person name="Liu S."/>
        </authorList>
    </citation>
    <scope>NUCLEOTIDE SEQUENCE [LARGE SCALE GENOMIC DNA]</scope>
    <source>
        <strain evidence="10 11">16Sb5-5</strain>
    </source>
</reference>
<evidence type="ECO:0000256" key="6">
    <source>
        <dbReference type="ARBA" id="ARBA00023239"/>
    </source>
</evidence>
<comment type="caution">
    <text evidence="10">The sequence shown here is derived from an EMBL/GenBank/DDBJ whole genome shotgun (WGS) entry which is preliminary data.</text>
</comment>
<dbReference type="SUPFAM" id="SSF143975">
    <property type="entry name" value="IlvD/EDD N-terminal domain-like"/>
    <property type="match status" value="1"/>
</dbReference>
<comment type="similarity">
    <text evidence="1">Belongs to the IlvD/Edd family.</text>
</comment>
<proteinExistence type="inferred from homology"/>
<dbReference type="GO" id="GO:0004160">
    <property type="term" value="F:dihydroxy-acid dehydratase activity"/>
    <property type="evidence" value="ECO:0007669"/>
    <property type="project" value="UniProtKB-EC"/>
</dbReference>
<dbReference type="RefSeq" id="WP_114126394.1">
    <property type="nucleotide sequence ID" value="NZ_QOUI01000005.1"/>
</dbReference>
<dbReference type="InterPro" id="IPR052352">
    <property type="entry name" value="Sugar_Degrad_Dehydratases"/>
</dbReference>
<dbReference type="PANTHER" id="PTHR43183">
    <property type="entry name" value="HYPOTHETICAL DIHYDROXYACID DEHYDRATASE (EUROFUNG)-RELATED"/>
    <property type="match status" value="1"/>
</dbReference>
<evidence type="ECO:0000256" key="7">
    <source>
        <dbReference type="ARBA" id="ARBA00023304"/>
    </source>
</evidence>
<dbReference type="GO" id="GO:0046872">
    <property type="term" value="F:metal ion binding"/>
    <property type="evidence" value="ECO:0007669"/>
    <property type="project" value="UniProtKB-KW"/>
</dbReference>
<dbReference type="Pfam" id="PF24877">
    <property type="entry name" value="ILV_EDD_C"/>
    <property type="match status" value="1"/>
</dbReference>
<feature type="domain" description="Dihydroxy-acid/6-phosphogluconate dehydratase C-terminal" evidence="9">
    <location>
        <begin position="355"/>
        <end position="551"/>
    </location>
</feature>
<evidence type="ECO:0000256" key="4">
    <source>
        <dbReference type="ARBA" id="ARBA00023004"/>
    </source>
</evidence>
<keyword evidence="2" id="KW-0001">2Fe-2S</keyword>
<keyword evidence="4" id="KW-0408">Iron</keyword>
<keyword evidence="3" id="KW-0479">Metal-binding</keyword>
<dbReference type="GO" id="GO:0051537">
    <property type="term" value="F:2 iron, 2 sulfur cluster binding"/>
    <property type="evidence" value="ECO:0007669"/>
    <property type="project" value="UniProtKB-KW"/>
</dbReference>